<dbReference type="GO" id="GO:0000049">
    <property type="term" value="F:tRNA binding"/>
    <property type="evidence" value="ECO:0007669"/>
    <property type="project" value="UniProtKB-UniRule"/>
</dbReference>
<keyword evidence="4 6" id="KW-0378">Hydrolase</keyword>
<dbReference type="AlphaFoldDB" id="A0A1F5EAX4"/>
<protein>
    <recommendedName>
        <fullName evidence="6 7">Ribonuclease P protein component</fullName>
        <shortName evidence="6">RNase P protein</shortName>
        <shortName evidence="6">RNaseP protein</shortName>
        <ecNumber evidence="6 7">3.1.26.5</ecNumber>
    </recommendedName>
    <alternativeName>
        <fullName evidence="6">Protein C5</fullName>
    </alternativeName>
</protein>
<comment type="function">
    <text evidence="6">RNaseP catalyzes the removal of the 5'-leader sequence from pre-tRNA to produce the mature 5'-terminus. It can also cleave other RNA substrates such as 4.5S RNA. The protein component plays an auxiliary but essential role in vivo by binding to the 5'-leader sequence and broadening the substrate specificity of the ribozyme.</text>
</comment>
<dbReference type="GO" id="GO:0001682">
    <property type="term" value="P:tRNA 5'-leader removal"/>
    <property type="evidence" value="ECO:0007669"/>
    <property type="project" value="UniProtKB-UniRule"/>
</dbReference>
<comment type="subunit">
    <text evidence="6">Consists of a catalytic RNA component (M1 or rnpB) and a protein subunit.</text>
</comment>
<dbReference type="GO" id="GO:0030677">
    <property type="term" value="C:ribonuclease P complex"/>
    <property type="evidence" value="ECO:0007669"/>
    <property type="project" value="TreeGrafter"/>
</dbReference>
<dbReference type="InterPro" id="IPR000100">
    <property type="entry name" value="RNase_P"/>
</dbReference>
<comment type="caution">
    <text evidence="8">The sequence shown here is derived from an EMBL/GenBank/DDBJ whole genome shotgun (WGS) entry which is preliminary data.</text>
</comment>
<evidence type="ECO:0000256" key="1">
    <source>
        <dbReference type="ARBA" id="ARBA00022694"/>
    </source>
</evidence>
<evidence type="ECO:0000256" key="4">
    <source>
        <dbReference type="ARBA" id="ARBA00022801"/>
    </source>
</evidence>
<keyword evidence="3 6" id="KW-0255">Endonuclease</keyword>
<reference evidence="8 9" key="1">
    <citation type="journal article" date="2016" name="Nat. Commun.">
        <title>Thousands of microbial genomes shed light on interconnected biogeochemical processes in an aquifer system.</title>
        <authorList>
            <person name="Anantharaman K."/>
            <person name="Brown C.T."/>
            <person name="Hug L.A."/>
            <person name="Sharon I."/>
            <person name="Castelle C.J."/>
            <person name="Probst A.J."/>
            <person name="Thomas B.C."/>
            <person name="Singh A."/>
            <person name="Wilkins M.J."/>
            <person name="Karaoz U."/>
            <person name="Brodie E.L."/>
            <person name="Williams K.H."/>
            <person name="Hubbard S.S."/>
            <person name="Banfield J.F."/>
        </authorList>
    </citation>
    <scope>NUCLEOTIDE SEQUENCE [LARGE SCALE GENOMIC DNA]</scope>
</reference>
<keyword evidence="1 6" id="KW-0819">tRNA processing</keyword>
<comment type="similarity">
    <text evidence="6">Belongs to the RnpA family.</text>
</comment>
<dbReference type="PANTHER" id="PTHR33992">
    <property type="entry name" value="RIBONUCLEASE P PROTEIN COMPONENT"/>
    <property type="match status" value="1"/>
</dbReference>
<evidence type="ECO:0000313" key="9">
    <source>
        <dbReference type="Proteomes" id="UP000177481"/>
    </source>
</evidence>
<dbReference type="GO" id="GO:0004526">
    <property type="term" value="F:ribonuclease P activity"/>
    <property type="evidence" value="ECO:0007669"/>
    <property type="project" value="UniProtKB-UniRule"/>
</dbReference>
<dbReference type="EC" id="3.1.26.5" evidence="6 7"/>
<dbReference type="GO" id="GO:0042781">
    <property type="term" value="F:3'-tRNA processing endoribonuclease activity"/>
    <property type="evidence" value="ECO:0007669"/>
    <property type="project" value="TreeGrafter"/>
</dbReference>
<dbReference type="EMBL" id="MEZX01000002">
    <property type="protein sequence ID" value="OGD64525.1"/>
    <property type="molecule type" value="Genomic_DNA"/>
</dbReference>
<dbReference type="SUPFAM" id="SSF54211">
    <property type="entry name" value="Ribosomal protein S5 domain 2-like"/>
    <property type="match status" value="1"/>
</dbReference>
<keyword evidence="2 6" id="KW-0540">Nuclease</keyword>
<accession>A0A1F5EAX4</accession>
<keyword evidence="5 6" id="KW-0694">RNA-binding</keyword>
<proteinExistence type="inferred from homology"/>
<dbReference type="Pfam" id="PF00825">
    <property type="entry name" value="Ribonuclease_P"/>
    <property type="match status" value="1"/>
</dbReference>
<evidence type="ECO:0000256" key="7">
    <source>
        <dbReference type="NCBIfam" id="TIGR00188"/>
    </source>
</evidence>
<dbReference type="PANTHER" id="PTHR33992:SF1">
    <property type="entry name" value="RIBONUCLEASE P PROTEIN COMPONENT"/>
    <property type="match status" value="1"/>
</dbReference>
<evidence type="ECO:0000256" key="2">
    <source>
        <dbReference type="ARBA" id="ARBA00022722"/>
    </source>
</evidence>
<dbReference type="NCBIfam" id="TIGR00188">
    <property type="entry name" value="rnpA"/>
    <property type="match status" value="1"/>
</dbReference>
<dbReference type="InterPro" id="IPR020568">
    <property type="entry name" value="Ribosomal_Su5_D2-typ_SF"/>
</dbReference>
<dbReference type="InterPro" id="IPR014721">
    <property type="entry name" value="Ribsml_uS5_D2-typ_fold_subgr"/>
</dbReference>
<comment type="catalytic activity">
    <reaction evidence="6">
        <text>Endonucleolytic cleavage of RNA, removing 5'-extranucleotides from tRNA precursor.</text>
        <dbReference type="EC" id="3.1.26.5"/>
    </reaction>
</comment>
<dbReference type="Gene3D" id="3.30.230.10">
    <property type="match status" value="1"/>
</dbReference>
<gene>
    <name evidence="6" type="primary">rnpA</name>
    <name evidence="8" type="ORF">A3A71_00500</name>
</gene>
<evidence type="ECO:0000256" key="5">
    <source>
        <dbReference type="ARBA" id="ARBA00022884"/>
    </source>
</evidence>
<name>A0A1F5EAX4_9BACT</name>
<evidence type="ECO:0000256" key="6">
    <source>
        <dbReference type="HAMAP-Rule" id="MF_00227"/>
    </source>
</evidence>
<dbReference type="HAMAP" id="MF_00227">
    <property type="entry name" value="RNase_P"/>
    <property type="match status" value="1"/>
</dbReference>
<dbReference type="Proteomes" id="UP000177481">
    <property type="component" value="Unassembled WGS sequence"/>
</dbReference>
<evidence type="ECO:0000313" key="8">
    <source>
        <dbReference type="EMBL" id="OGD64525.1"/>
    </source>
</evidence>
<organism evidence="8 9">
    <name type="scientific">Candidatus Berkelbacteria bacterium RIFCSPLOWO2_01_FULL_50_28</name>
    <dbReference type="NCBI Taxonomy" id="1797471"/>
    <lineage>
        <taxon>Bacteria</taxon>
        <taxon>Candidatus Berkelbacteria</taxon>
    </lineage>
</organism>
<evidence type="ECO:0000256" key="3">
    <source>
        <dbReference type="ARBA" id="ARBA00022759"/>
    </source>
</evidence>
<sequence length="115" mass="12775">MLPRINRLKRQEDFKAVRLSGRKAKAGRLLVNFLPQQVGSVSRGAVVISSKAVSGSVERNRIRRLMAKLMRQQFDNWATRSAGDMVVVLLGSADVSSSEELTADFNKCLEKLSLN</sequence>